<dbReference type="InterPro" id="IPR035979">
    <property type="entry name" value="RBD_domain_sf"/>
</dbReference>
<dbReference type="CDD" id="cd12455">
    <property type="entry name" value="RRM_like_Smg4_UPF3"/>
    <property type="match status" value="1"/>
</dbReference>
<dbReference type="Pfam" id="PF03467">
    <property type="entry name" value="Smg4_UPF3"/>
    <property type="match status" value="1"/>
</dbReference>
<feature type="compositionally biased region" description="Basic and acidic residues" evidence="5">
    <location>
        <begin position="304"/>
        <end position="324"/>
    </location>
</feature>
<sequence>MDERSQDVSEHDVKRIPGRKNGGKKHTGSKKSKNEGGGPGNEGGNVKSKKQHKKNKEQVAKPPAQHKLVVRLLPPNLTDKQFFDAVDIEIGSKSGPEAGSEFLTQNVESRYYVQGHFSRKPFKLPTYSRAYLTFHEPGKLQEFARKIGNLRFTDDNDNSMIPTIAMSPYVKKLRVEDSKGVRNTKTLLEGTIEKDKTFQTFIKSLALLKENRQEYEYADLSVIQPLQKALDLKREEEARIKNQGERAIVALAGEVNKEKTKKKKNKLNNKKKASDTVEPKKKSKKPTSQGGGQDKQNMVIIEAAGRRELQRRERIKKMVEKESKTGSVEITSAAEKSNASKNKNKSAKKPRSKKRPNSKGKKKDGNNEANETTSRGNESGGGKTSSAKSKHKDDEKR</sequence>
<reference evidence="8" key="1">
    <citation type="submission" date="2016-03" db="EMBL/GenBank/DDBJ databases">
        <authorList>
            <person name="Devillers Hugo."/>
        </authorList>
    </citation>
    <scope>NUCLEOTIDE SEQUENCE [LARGE SCALE GENOMIC DNA]</scope>
</reference>
<feature type="compositionally biased region" description="Basic residues" evidence="5">
    <location>
        <begin position="342"/>
        <end position="362"/>
    </location>
</feature>
<evidence type="ECO:0000313" key="8">
    <source>
        <dbReference type="Proteomes" id="UP000189911"/>
    </source>
</evidence>
<proteinExistence type="inferred from homology"/>
<dbReference type="GO" id="GO:0045727">
    <property type="term" value="P:positive regulation of translation"/>
    <property type="evidence" value="ECO:0007669"/>
    <property type="project" value="TreeGrafter"/>
</dbReference>
<feature type="compositionally biased region" description="Polar residues" evidence="5">
    <location>
        <begin position="367"/>
        <end position="377"/>
    </location>
</feature>
<name>A0A1G4IQ55_9SACH</name>
<feature type="compositionally biased region" description="Basic residues" evidence="5">
    <location>
        <begin position="16"/>
        <end position="31"/>
    </location>
</feature>
<organism evidence="7 8">
    <name type="scientific">Lachancea nothofagi CBS 11611</name>
    <dbReference type="NCBI Taxonomy" id="1266666"/>
    <lineage>
        <taxon>Eukaryota</taxon>
        <taxon>Fungi</taxon>
        <taxon>Dikarya</taxon>
        <taxon>Ascomycota</taxon>
        <taxon>Saccharomycotina</taxon>
        <taxon>Saccharomycetes</taxon>
        <taxon>Saccharomycetales</taxon>
        <taxon>Saccharomycetaceae</taxon>
        <taxon>Lachancea</taxon>
    </lineage>
</organism>
<dbReference type="GO" id="GO:0000184">
    <property type="term" value="P:nuclear-transcribed mRNA catabolic process, nonsense-mediated decay"/>
    <property type="evidence" value="ECO:0007669"/>
    <property type="project" value="UniProtKB-KW"/>
</dbReference>
<dbReference type="GO" id="GO:0005730">
    <property type="term" value="C:nucleolus"/>
    <property type="evidence" value="ECO:0007669"/>
    <property type="project" value="TreeGrafter"/>
</dbReference>
<evidence type="ECO:0000256" key="5">
    <source>
        <dbReference type="SAM" id="MobiDB-lite"/>
    </source>
</evidence>
<keyword evidence="4" id="KW-0539">Nucleus</keyword>
<dbReference type="InterPro" id="IPR005120">
    <property type="entry name" value="UPF3_dom"/>
</dbReference>
<feature type="domain" description="UPF3" evidence="6">
    <location>
        <begin position="65"/>
        <end position="247"/>
    </location>
</feature>
<evidence type="ECO:0000313" key="7">
    <source>
        <dbReference type="EMBL" id="SCU78809.1"/>
    </source>
</evidence>
<dbReference type="InterPro" id="IPR039722">
    <property type="entry name" value="Upf3"/>
</dbReference>
<dbReference type="EMBL" id="LT598449">
    <property type="protein sequence ID" value="SCU78809.1"/>
    <property type="molecule type" value="Genomic_DNA"/>
</dbReference>
<dbReference type="Proteomes" id="UP000189911">
    <property type="component" value="Chromosome A"/>
</dbReference>
<keyword evidence="8" id="KW-1185">Reference proteome</keyword>
<feature type="region of interest" description="Disordered" evidence="5">
    <location>
        <begin position="1"/>
        <end position="67"/>
    </location>
</feature>
<dbReference type="PANTHER" id="PTHR13112">
    <property type="entry name" value="UPF3 REGULATOR OF NONSENSE TRANSCRIPTS-LIKE PROTEIN"/>
    <property type="match status" value="1"/>
</dbReference>
<evidence type="ECO:0000259" key="6">
    <source>
        <dbReference type="Pfam" id="PF03467"/>
    </source>
</evidence>
<dbReference type="GO" id="GO:0005737">
    <property type="term" value="C:cytoplasm"/>
    <property type="evidence" value="ECO:0007669"/>
    <property type="project" value="TreeGrafter"/>
</dbReference>
<comment type="subcellular location">
    <subcellularLocation>
        <location evidence="1">Nucleus</location>
    </subcellularLocation>
</comment>
<evidence type="ECO:0000256" key="1">
    <source>
        <dbReference type="ARBA" id="ARBA00004123"/>
    </source>
</evidence>
<protein>
    <submittedName>
        <fullName evidence="7">LANO_0A04082g1_1</fullName>
    </submittedName>
</protein>
<dbReference type="PANTHER" id="PTHR13112:SF0">
    <property type="entry name" value="FI21285P1"/>
    <property type="match status" value="1"/>
</dbReference>
<dbReference type="InterPro" id="IPR012677">
    <property type="entry name" value="Nucleotide-bd_a/b_plait_sf"/>
</dbReference>
<dbReference type="SUPFAM" id="SSF54928">
    <property type="entry name" value="RNA-binding domain, RBD"/>
    <property type="match status" value="1"/>
</dbReference>
<evidence type="ECO:0000256" key="2">
    <source>
        <dbReference type="ARBA" id="ARBA00005991"/>
    </source>
</evidence>
<feature type="compositionally biased region" description="Basic residues" evidence="5">
    <location>
        <begin position="259"/>
        <end position="271"/>
    </location>
</feature>
<dbReference type="OrthoDB" id="18087at2759"/>
<dbReference type="Gene3D" id="3.30.70.330">
    <property type="match status" value="1"/>
</dbReference>
<accession>A0A1G4IQ55</accession>
<evidence type="ECO:0000256" key="4">
    <source>
        <dbReference type="ARBA" id="ARBA00023242"/>
    </source>
</evidence>
<dbReference type="GO" id="GO:0003729">
    <property type="term" value="F:mRNA binding"/>
    <property type="evidence" value="ECO:0007669"/>
    <property type="project" value="TreeGrafter"/>
</dbReference>
<dbReference type="AlphaFoldDB" id="A0A1G4IQ55"/>
<feature type="region of interest" description="Disordered" evidence="5">
    <location>
        <begin position="258"/>
        <end position="397"/>
    </location>
</feature>
<comment type="similarity">
    <text evidence="2">Belongs to the RENT3 family.</text>
</comment>
<keyword evidence="3" id="KW-0866">Nonsense-mediated mRNA decay</keyword>
<feature type="compositionally biased region" description="Low complexity" evidence="5">
    <location>
        <begin position="332"/>
        <end position="341"/>
    </location>
</feature>
<gene>
    <name evidence="7" type="ORF">LANO_0A04082G</name>
</gene>
<evidence type="ECO:0000256" key="3">
    <source>
        <dbReference type="ARBA" id="ARBA00023161"/>
    </source>
</evidence>
<feature type="compositionally biased region" description="Basic and acidic residues" evidence="5">
    <location>
        <begin position="1"/>
        <end position="15"/>
    </location>
</feature>